<dbReference type="AlphaFoldDB" id="A0A3B0W3X5"/>
<dbReference type="Pfam" id="PF09424">
    <property type="entry name" value="YqeY"/>
    <property type="match status" value="1"/>
</dbReference>
<dbReference type="InterPro" id="IPR003789">
    <property type="entry name" value="Asn/Gln_tRNA_amidoTrase-B-like"/>
</dbReference>
<dbReference type="InterPro" id="IPR019004">
    <property type="entry name" value="YqeY/Aim41"/>
</dbReference>
<accession>A0A3B0W3X5</accession>
<dbReference type="EMBL" id="UOFA01000323">
    <property type="protein sequence ID" value="VAW47133.1"/>
    <property type="molecule type" value="Genomic_DNA"/>
</dbReference>
<protein>
    <submittedName>
        <fullName evidence="1">Transamidase GatB domain protein</fullName>
    </submittedName>
</protein>
<organism evidence="1">
    <name type="scientific">hydrothermal vent metagenome</name>
    <dbReference type="NCBI Taxonomy" id="652676"/>
    <lineage>
        <taxon>unclassified sequences</taxon>
        <taxon>metagenomes</taxon>
        <taxon>ecological metagenomes</taxon>
    </lineage>
</organism>
<dbReference type="Gene3D" id="1.10.1510.10">
    <property type="entry name" value="Uncharacterised protein YqeY/AIM41 PF09424, N-terminal domain"/>
    <property type="match status" value="1"/>
</dbReference>
<sequence>MSLKEQVINDMKAAMKAKDKATLGTIRMLTAAIKQIQDDKRRYVRDADVLTIVAKMIKQRKDAAEQFAEANRMDLQVIELAEIVIIEKYLPAQLSTEEVTAVVQTIIAETGANGMQDMGKVMGLTKAKVAGQADMGQVSQIVKAALS</sequence>
<dbReference type="PANTHER" id="PTHR28055">
    <property type="entry name" value="ALTERED INHERITANCE OF MITOCHONDRIA PROTEIN 41, MITOCHONDRIAL"/>
    <property type="match status" value="1"/>
</dbReference>
<dbReference type="SUPFAM" id="SSF89095">
    <property type="entry name" value="GatB/YqeY motif"/>
    <property type="match status" value="1"/>
</dbReference>
<dbReference type="GO" id="GO:0016884">
    <property type="term" value="F:carbon-nitrogen ligase activity, with glutamine as amido-N-donor"/>
    <property type="evidence" value="ECO:0007669"/>
    <property type="project" value="InterPro"/>
</dbReference>
<reference evidence="1" key="1">
    <citation type="submission" date="2018-06" db="EMBL/GenBank/DDBJ databases">
        <authorList>
            <person name="Zhirakovskaya E."/>
        </authorList>
    </citation>
    <scope>NUCLEOTIDE SEQUENCE</scope>
</reference>
<dbReference type="InterPro" id="IPR042184">
    <property type="entry name" value="YqeY/Aim41_N"/>
</dbReference>
<dbReference type="PANTHER" id="PTHR28055:SF1">
    <property type="entry name" value="ALTERED INHERITANCE OF MITOCHONDRIA PROTEIN 41, MITOCHONDRIAL"/>
    <property type="match status" value="1"/>
</dbReference>
<evidence type="ECO:0000313" key="1">
    <source>
        <dbReference type="EMBL" id="VAW47133.1"/>
    </source>
</evidence>
<gene>
    <name evidence="1" type="ORF">MNBD_GAMMA02-1363</name>
</gene>
<name>A0A3B0W3X5_9ZZZZ</name>
<dbReference type="Gene3D" id="1.10.10.410">
    <property type="match status" value="1"/>
</dbReference>
<proteinExistence type="predicted"/>
<dbReference type="InterPro" id="IPR023168">
    <property type="entry name" value="GatB_Yqey_C_2"/>
</dbReference>